<dbReference type="SUPFAM" id="SSF82714">
    <property type="entry name" value="Multidrug efflux transporter AcrB TolC docking domain, DN and DC subdomains"/>
    <property type="match status" value="2"/>
</dbReference>
<evidence type="ECO:0000256" key="4">
    <source>
        <dbReference type="ARBA" id="ARBA00022519"/>
    </source>
</evidence>
<feature type="transmembrane region" description="Helical" evidence="8">
    <location>
        <begin position="478"/>
        <end position="505"/>
    </location>
</feature>
<dbReference type="EMBL" id="LOTN01000054">
    <property type="protein sequence ID" value="KUZ84685.1"/>
    <property type="molecule type" value="Genomic_DNA"/>
</dbReference>
<keyword evidence="7 8" id="KW-0472">Membrane</keyword>
<dbReference type="GO" id="GO:0005886">
    <property type="term" value="C:plasma membrane"/>
    <property type="evidence" value="ECO:0007669"/>
    <property type="project" value="UniProtKB-SubCell"/>
</dbReference>
<dbReference type="Gene3D" id="3.30.2090.10">
    <property type="entry name" value="Multidrug efflux transporter AcrB TolC docking domain, DN and DC subdomains"/>
    <property type="match status" value="2"/>
</dbReference>
<dbReference type="FunFam" id="1.20.1640.10:FF:000001">
    <property type="entry name" value="Efflux pump membrane transporter"/>
    <property type="match status" value="1"/>
</dbReference>
<keyword evidence="5 8" id="KW-0812">Transmembrane</keyword>
<protein>
    <submittedName>
        <fullName evidence="9">Acriflavine resistance protein B</fullName>
    </submittedName>
</protein>
<evidence type="ECO:0000256" key="3">
    <source>
        <dbReference type="ARBA" id="ARBA00022475"/>
    </source>
</evidence>
<dbReference type="PANTHER" id="PTHR32063">
    <property type="match status" value="1"/>
</dbReference>
<feature type="transmembrane region" description="Helical" evidence="8">
    <location>
        <begin position="404"/>
        <end position="425"/>
    </location>
</feature>
<dbReference type="Proteomes" id="UP000065521">
    <property type="component" value="Unassembled WGS sequence"/>
</dbReference>
<name>A0A102JJT7_9BURK</name>
<comment type="caution">
    <text evidence="9">The sequence shown here is derived from an EMBL/GenBank/DDBJ whole genome shotgun (WGS) entry which is preliminary data.</text>
</comment>
<evidence type="ECO:0000256" key="5">
    <source>
        <dbReference type="ARBA" id="ARBA00022692"/>
    </source>
</evidence>
<accession>A0A102JJT7</accession>
<dbReference type="InterPro" id="IPR027463">
    <property type="entry name" value="AcrB_DN_DC_subdom"/>
</dbReference>
<feature type="transmembrane region" description="Helical" evidence="8">
    <location>
        <begin position="913"/>
        <end position="937"/>
    </location>
</feature>
<organism evidence="9 10">
    <name type="scientific">Burkholderia ubonensis</name>
    <dbReference type="NCBI Taxonomy" id="101571"/>
    <lineage>
        <taxon>Bacteria</taxon>
        <taxon>Pseudomonadati</taxon>
        <taxon>Pseudomonadota</taxon>
        <taxon>Betaproteobacteria</taxon>
        <taxon>Burkholderiales</taxon>
        <taxon>Burkholderiaceae</taxon>
        <taxon>Burkholderia</taxon>
        <taxon>Burkholderia cepacia complex</taxon>
    </lineage>
</organism>
<dbReference type="GO" id="GO:0042910">
    <property type="term" value="F:xenobiotic transmembrane transporter activity"/>
    <property type="evidence" value="ECO:0007669"/>
    <property type="project" value="TreeGrafter"/>
</dbReference>
<feature type="transmembrane region" description="Helical" evidence="8">
    <location>
        <begin position="537"/>
        <end position="558"/>
    </location>
</feature>
<feature type="transmembrane region" description="Helical" evidence="8">
    <location>
        <begin position="958"/>
        <end position="979"/>
    </location>
</feature>
<evidence type="ECO:0000256" key="7">
    <source>
        <dbReference type="ARBA" id="ARBA00023136"/>
    </source>
</evidence>
<keyword evidence="4" id="KW-0997">Cell inner membrane</keyword>
<dbReference type="SUPFAM" id="SSF82866">
    <property type="entry name" value="Multidrug efflux transporter AcrB transmembrane domain"/>
    <property type="match status" value="2"/>
</dbReference>
<evidence type="ECO:0000313" key="10">
    <source>
        <dbReference type="Proteomes" id="UP000065521"/>
    </source>
</evidence>
<sequence>MSQPTQGSTQGPTQGARFTDIFVRRPVLSLVCSLLVLLIGLRSLGALPVRQYPMLESATISVETAYPGASQALMQGFVTTPIAQSIATADGIEYLSSTSTQGKSVVKARLRLNANADRAMTEIMAKVQEVKYKLPEGAYDSVITKLTDAPTAVMYLGFSSDTLSIPEITDYVVRVAQPLVTTVPGVASAEIVGGQNLAMRVWLDASRLAAHGLSAADVAGALKANNVQAAPGQVKGALTVADISANTDLTDVGAFGNLVVKSDANGSFVRLRDVATIELGGQQYNASALMNGHRAVNIAINATPSGNPLDIVRGVQALLPTMERNKPASIRIGDVFDVARFVNASIDEVRETIVEAIAIVVIVIFLFLGSFRAVVIPVVTIPLALVGSATLMLAAGFSLNLLTLLAMVLAIGLVVDDAIVVVENIHRHIESGEPPARAALLGAREIASPVIVMTITLVAVYAPIGLMGGLTGSLFREFAFTLAGAVCVSAVIALTLSPMLSSLLLDSRMSEGRIARAIEHTLSRVTHGYRRLLHASLAARPAVLVFGAGVLLGIGLLFSGVKRELAPQEDQGSIMLQVKAPQYANLDYLERYAPQVEKVFRSLPEADTSFVLNGVGGANLGFAGVNLVDWSKRTRGAADLRALVQARANAIAGDQVFTFLLPSLPASSGGLPIQMVLRAPADFKDIFATMGKLKAAASKSGLFAVVDSDLTFDSRAVGVTIDRNQANALGVTMKDIADTLAVLVGENYVNRFDHNGRSYDVIPQVARAERLSSDMLNRYYVKTRSGKMVPLATVVHVSNGSQANSLTQFNQMNSATLSAVAAPGVTMGQAVEFLQKQALPPGYDIDWLGESRQYVQEGNRLTVTFVFALVVIFLVLAAQFESLRDPLVILVSVPLSVCGALVPLYLGFATLNIYTQIGLVTLIGLISKHGILMVSFANELQRTQNLDRRAAIEHAAAVRLRPILMTTAAMVAGLVPLIFARGAGAASRFAIGITVSTGMLVGTLFTLFVLPTVYTLIAKRHREAATSERARVLETV</sequence>
<dbReference type="Gene3D" id="3.30.70.1440">
    <property type="entry name" value="Multidrug efflux transporter AcrB pore domain"/>
    <property type="match status" value="1"/>
</dbReference>
<dbReference type="AlphaFoldDB" id="A0A102JJT7"/>
<evidence type="ECO:0000256" key="6">
    <source>
        <dbReference type="ARBA" id="ARBA00022989"/>
    </source>
</evidence>
<dbReference type="Gene3D" id="3.30.70.1320">
    <property type="entry name" value="Multidrug efflux transporter AcrB pore domain like"/>
    <property type="match status" value="1"/>
</dbReference>
<feature type="transmembrane region" description="Helical" evidence="8">
    <location>
        <begin position="887"/>
        <end position="907"/>
    </location>
</feature>
<dbReference type="PRINTS" id="PR00702">
    <property type="entry name" value="ACRIFLAVINRP"/>
</dbReference>
<feature type="transmembrane region" description="Helical" evidence="8">
    <location>
        <begin position="353"/>
        <end position="371"/>
    </location>
</feature>
<dbReference type="Pfam" id="PF00873">
    <property type="entry name" value="ACR_tran"/>
    <property type="match status" value="1"/>
</dbReference>
<keyword evidence="6 8" id="KW-1133">Transmembrane helix</keyword>
<gene>
    <name evidence="9" type="ORF">WI38_25785</name>
</gene>
<dbReference type="RefSeq" id="WP_059636332.1">
    <property type="nucleotide sequence ID" value="NZ_LOTK01000089.1"/>
</dbReference>
<dbReference type="Gene3D" id="1.20.1640.10">
    <property type="entry name" value="Multidrug efflux transporter AcrB transmembrane domain"/>
    <property type="match status" value="2"/>
</dbReference>
<dbReference type="PANTHER" id="PTHR32063:SF28">
    <property type="entry name" value="BLR2861 PROTEIN"/>
    <property type="match status" value="1"/>
</dbReference>
<feature type="transmembrane region" description="Helical" evidence="8">
    <location>
        <begin position="446"/>
        <end position="466"/>
    </location>
</feature>
<dbReference type="Gene3D" id="3.30.70.1430">
    <property type="entry name" value="Multidrug efflux transporter AcrB pore domain"/>
    <property type="match status" value="2"/>
</dbReference>
<proteinExistence type="predicted"/>
<feature type="transmembrane region" description="Helical" evidence="8">
    <location>
        <begin position="991"/>
        <end position="1017"/>
    </location>
</feature>
<comment type="subcellular location">
    <subcellularLocation>
        <location evidence="1">Cell inner membrane</location>
        <topology evidence="1">Multi-pass membrane protein</topology>
    </subcellularLocation>
</comment>
<evidence type="ECO:0000256" key="2">
    <source>
        <dbReference type="ARBA" id="ARBA00022448"/>
    </source>
</evidence>
<evidence type="ECO:0000256" key="8">
    <source>
        <dbReference type="SAM" id="Phobius"/>
    </source>
</evidence>
<keyword evidence="3" id="KW-1003">Cell membrane</keyword>
<feature type="transmembrane region" description="Helical" evidence="8">
    <location>
        <begin position="861"/>
        <end position="880"/>
    </location>
</feature>
<dbReference type="InterPro" id="IPR001036">
    <property type="entry name" value="Acrflvin-R"/>
</dbReference>
<dbReference type="SUPFAM" id="SSF82693">
    <property type="entry name" value="Multidrug efflux transporter AcrB pore domain, PN1, PN2, PC1 and PC2 subdomains"/>
    <property type="match status" value="3"/>
</dbReference>
<feature type="transmembrane region" description="Helical" evidence="8">
    <location>
        <begin position="27"/>
        <end position="47"/>
    </location>
</feature>
<evidence type="ECO:0000313" key="9">
    <source>
        <dbReference type="EMBL" id="KUZ84685.1"/>
    </source>
</evidence>
<evidence type="ECO:0000256" key="1">
    <source>
        <dbReference type="ARBA" id="ARBA00004429"/>
    </source>
</evidence>
<reference evidence="9 10" key="1">
    <citation type="submission" date="2015-11" db="EMBL/GenBank/DDBJ databases">
        <title>Expanding the genomic diversity of Burkholderia species for the development of highly accurate diagnostics.</title>
        <authorList>
            <person name="Sahl J."/>
            <person name="Keim P."/>
            <person name="Wagner D."/>
        </authorList>
    </citation>
    <scope>NUCLEOTIDE SEQUENCE [LARGE SCALE GENOMIC DNA]</scope>
    <source>
        <strain evidence="9 10">RF32-BP4</strain>
    </source>
</reference>
<keyword evidence="2" id="KW-0813">Transport</keyword>